<keyword evidence="5" id="KW-1185">Reference proteome</keyword>
<name>A0A4R2RIA4_9RHOB</name>
<dbReference type="SUPFAM" id="SSF111369">
    <property type="entry name" value="HlyD-like secretion proteins"/>
    <property type="match status" value="1"/>
</dbReference>
<dbReference type="PANTHER" id="PTHR30469:SF29">
    <property type="entry name" value="BLR2860 PROTEIN"/>
    <property type="match status" value="1"/>
</dbReference>
<dbReference type="Proteomes" id="UP000295050">
    <property type="component" value="Unassembled WGS sequence"/>
</dbReference>
<organism evidence="4 5">
    <name type="scientific">Rhodovulum bhavnagarense</name>
    <dbReference type="NCBI Taxonomy" id="992286"/>
    <lineage>
        <taxon>Bacteria</taxon>
        <taxon>Pseudomonadati</taxon>
        <taxon>Pseudomonadota</taxon>
        <taxon>Alphaproteobacteria</taxon>
        <taxon>Rhodobacterales</taxon>
        <taxon>Paracoccaceae</taxon>
        <taxon>Rhodovulum</taxon>
    </lineage>
</organism>
<evidence type="ECO:0000256" key="2">
    <source>
        <dbReference type="SAM" id="Coils"/>
    </source>
</evidence>
<keyword evidence="2" id="KW-0175">Coiled coil</keyword>
<dbReference type="Gene3D" id="2.40.50.100">
    <property type="match status" value="1"/>
</dbReference>
<evidence type="ECO:0000313" key="5">
    <source>
        <dbReference type="Proteomes" id="UP000295050"/>
    </source>
</evidence>
<dbReference type="Pfam" id="PF25954">
    <property type="entry name" value="Beta-barrel_RND_2"/>
    <property type="match status" value="1"/>
</dbReference>
<dbReference type="PANTHER" id="PTHR30469">
    <property type="entry name" value="MULTIDRUG RESISTANCE PROTEIN MDTA"/>
    <property type="match status" value="1"/>
</dbReference>
<gene>
    <name evidence="4" type="ORF">EV663_10362</name>
</gene>
<dbReference type="AlphaFoldDB" id="A0A4R2RIA4"/>
<dbReference type="Gene3D" id="2.40.30.170">
    <property type="match status" value="1"/>
</dbReference>
<comment type="similarity">
    <text evidence="1">Belongs to the membrane fusion protein (MFP) (TC 8.A.1) family.</text>
</comment>
<dbReference type="GO" id="GO:0015562">
    <property type="term" value="F:efflux transmembrane transporter activity"/>
    <property type="evidence" value="ECO:0007669"/>
    <property type="project" value="TreeGrafter"/>
</dbReference>
<accession>A0A4R2RIA4</accession>
<dbReference type="InterPro" id="IPR006143">
    <property type="entry name" value="RND_pump_MFP"/>
</dbReference>
<evidence type="ECO:0000313" key="4">
    <source>
        <dbReference type="EMBL" id="TCP61877.1"/>
    </source>
</evidence>
<protein>
    <submittedName>
        <fullName evidence="4">Multidrug efflux system membrane fusion protein</fullName>
    </submittedName>
</protein>
<dbReference type="EMBL" id="SLXU01000003">
    <property type="protein sequence ID" value="TCP61877.1"/>
    <property type="molecule type" value="Genomic_DNA"/>
</dbReference>
<dbReference type="GO" id="GO:1990281">
    <property type="term" value="C:efflux pump complex"/>
    <property type="evidence" value="ECO:0007669"/>
    <property type="project" value="TreeGrafter"/>
</dbReference>
<dbReference type="InterPro" id="IPR058792">
    <property type="entry name" value="Beta-barrel_RND_2"/>
</dbReference>
<proteinExistence type="inferred from homology"/>
<dbReference type="Gene3D" id="1.10.287.470">
    <property type="entry name" value="Helix hairpin bin"/>
    <property type="match status" value="1"/>
</dbReference>
<evidence type="ECO:0000259" key="3">
    <source>
        <dbReference type="Pfam" id="PF25954"/>
    </source>
</evidence>
<reference evidence="4 5" key="1">
    <citation type="submission" date="2019-03" db="EMBL/GenBank/DDBJ databases">
        <title>Genomic Encyclopedia of Type Strains, Phase IV (KMG-IV): sequencing the most valuable type-strain genomes for metagenomic binning, comparative biology and taxonomic classification.</title>
        <authorList>
            <person name="Goeker M."/>
        </authorList>
    </citation>
    <scope>NUCLEOTIDE SEQUENCE [LARGE SCALE GENOMIC DNA]</scope>
    <source>
        <strain evidence="4 5">DSM 24766</strain>
    </source>
</reference>
<feature type="domain" description="CusB-like beta-barrel" evidence="3">
    <location>
        <begin position="251"/>
        <end position="320"/>
    </location>
</feature>
<evidence type="ECO:0000256" key="1">
    <source>
        <dbReference type="ARBA" id="ARBA00009477"/>
    </source>
</evidence>
<dbReference type="NCBIfam" id="TIGR01730">
    <property type="entry name" value="RND_mfp"/>
    <property type="match status" value="1"/>
</dbReference>
<feature type="coiled-coil region" evidence="2">
    <location>
        <begin position="113"/>
        <end position="147"/>
    </location>
</feature>
<dbReference type="Gene3D" id="2.40.420.20">
    <property type="match status" value="1"/>
</dbReference>
<feature type="coiled-coil region" evidence="2">
    <location>
        <begin position="186"/>
        <end position="213"/>
    </location>
</feature>
<sequence length="400" mass="42087">MLTAVLVTLSLYLLLMERDRVMVFAGAEPAPPPAPALHDKAPSHRVPVMVLDSAAREVQGHVLIRGETAAAREVEIRAETSGRVISEPLRRGAMVGTGDTLCQLDPGTRAAALAQAEAGLAEARLRLPEAEARVNQATATLEEARLNDRAARSLAESGFASETRVAATTAAVSSAEAALASARAGLEAAQTGIRTAEAQLAVARTEIARLTIAAPFDGVLETDAAELGALLQPGALCARVIQLDPIRLVGHVPETDLARIRPGAMASGRLSSGQEVSGRVRFVGRTADETTRTFRVEAEIANADGTIRAGQTVEIRIQTPTEQAHLLPQSALTLDNDGRLGVRLAAPDGTARFAPVKVLRDTVAGVWVSGLPERADVIVTGQEFVTDGVPLDITYRERGQ</sequence>
<comment type="caution">
    <text evidence="4">The sequence shown here is derived from an EMBL/GenBank/DDBJ whole genome shotgun (WGS) entry which is preliminary data.</text>
</comment>